<feature type="compositionally biased region" description="Basic and acidic residues" evidence="1">
    <location>
        <begin position="37"/>
        <end position="51"/>
    </location>
</feature>
<keyword evidence="3" id="KW-1185">Reference proteome</keyword>
<organism evidence="2 3">
    <name type="scientific">Colocasia esculenta</name>
    <name type="common">Wild taro</name>
    <name type="synonym">Arum esculentum</name>
    <dbReference type="NCBI Taxonomy" id="4460"/>
    <lineage>
        <taxon>Eukaryota</taxon>
        <taxon>Viridiplantae</taxon>
        <taxon>Streptophyta</taxon>
        <taxon>Embryophyta</taxon>
        <taxon>Tracheophyta</taxon>
        <taxon>Spermatophyta</taxon>
        <taxon>Magnoliopsida</taxon>
        <taxon>Liliopsida</taxon>
        <taxon>Araceae</taxon>
        <taxon>Aroideae</taxon>
        <taxon>Colocasieae</taxon>
        <taxon>Colocasia</taxon>
    </lineage>
</organism>
<dbReference type="EMBL" id="NMUH01000259">
    <property type="protein sequence ID" value="MQL75647.1"/>
    <property type="molecule type" value="Genomic_DNA"/>
</dbReference>
<comment type="caution">
    <text evidence="2">The sequence shown here is derived from an EMBL/GenBank/DDBJ whole genome shotgun (WGS) entry which is preliminary data.</text>
</comment>
<name>A0A843U0P5_COLES</name>
<feature type="region of interest" description="Disordered" evidence="1">
    <location>
        <begin position="1"/>
        <end position="123"/>
    </location>
</feature>
<dbReference type="Proteomes" id="UP000652761">
    <property type="component" value="Unassembled WGS sequence"/>
</dbReference>
<evidence type="ECO:0000313" key="2">
    <source>
        <dbReference type="EMBL" id="MQL75647.1"/>
    </source>
</evidence>
<evidence type="ECO:0000256" key="1">
    <source>
        <dbReference type="SAM" id="MobiDB-lite"/>
    </source>
</evidence>
<gene>
    <name evidence="2" type="ORF">Taro_008010</name>
</gene>
<protein>
    <submittedName>
        <fullName evidence="2">Uncharacterized protein</fullName>
    </submittedName>
</protein>
<sequence>MSPPLTARHEHDPCTNGATPSSARPPQHEGGTPKSPENSERAREREGEREATYPMAPSIKPEGDSGYVVFKKATYPLSQSQTELEHDAIGTTSRQSPCSDPEDGAKGPRGPRCYNHGCLNTLH</sequence>
<reference evidence="2" key="1">
    <citation type="submission" date="2017-07" db="EMBL/GenBank/DDBJ databases">
        <title>Taro Niue Genome Assembly and Annotation.</title>
        <authorList>
            <person name="Atibalentja N."/>
            <person name="Keating K."/>
            <person name="Fields C.J."/>
        </authorList>
    </citation>
    <scope>NUCLEOTIDE SEQUENCE</scope>
    <source>
        <strain evidence="2">Niue_2</strain>
        <tissue evidence="2">Leaf</tissue>
    </source>
</reference>
<dbReference type="AlphaFoldDB" id="A0A843U0P5"/>
<accession>A0A843U0P5</accession>
<proteinExistence type="predicted"/>
<evidence type="ECO:0000313" key="3">
    <source>
        <dbReference type="Proteomes" id="UP000652761"/>
    </source>
</evidence>